<dbReference type="Gene3D" id="1.20.1250.20">
    <property type="entry name" value="MFS general substrate transporter like domains"/>
    <property type="match status" value="1"/>
</dbReference>
<evidence type="ECO:0000256" key="2">
    <source>
        <dbReference type="ARBA" id="ARBA00022448"/>
    </source>
</evidence>
<dbReference type="InterPro" id="IPR036259">
    <property type="entry name" value="MFS_trans_sf"/>
</dbReference>
<evidence type="ECO:0000256" key="7">
    <source>
        <dbReference type="SAM" id="Phobius"/>
    </source>
</evidence>
<name>A0A919JYF3_9ACTN</name>
<keyword evidence="5 7" id="KW-1133">Transmembrane helix</keyword>
<sequence>MTSLWRNREFNLLWTSQSLSDLGDGVASLALTLLVLELTGSPVSAGLVGTATHLARLACRLPAGVLADRLDRRRVMVVCDLVRLAAFAALTAAVCTGRAGLPLILAVALVDAAAGALFGTAEDASLRSIVPVAQLPDAVARNEARSYGASLAGPPLGGFLFGLGHAVPFLGNVLSYLVSVVAVWCIRKPLQSNQTPNQQGYAAALAEGVRFVLGHPFLRALLLVAAPINFAIAGVLFTLIVALQRAGTTPAVIGLVETIVAAGGLLGAACAPALQSRLGLPVLVRAICWAAAALLATAALLTSSIAAAVPLALAVFLGPAANAALFGFQAAITPDHLQGRVISVVMVVATSMAAAAPIAGGAILTFWPAPVAILVFAAAVAGSALAATFGRGLRVTPASLTSGG</sequence>
<evidence type="ECO:0000313" key="10">
    <source>
        <dbReference type="Proteomes" id="UP000636960"/>
    </source>
</evidence>
<dbReference type="RefSeq" id="WP_203784578.1">
    <property type="nucleotide sequence ID" value="NZ_BOMV01000057.1"/>
</dbReference>
<gene>
    <name evidence="9" type="ORF">Ari01nite_49960</name>
</gene>
<feature type="transmembrane region" description="Helical" evidence="7">
    <location>
        <begin position="220"/>
        <end position="243"/>
    </location>
</feature>
<protein>
    <submittedName>
        <fullName evidence="9">MFS transporter</fullName>
    </submittedName>
</protein>
<keyword evidence="6 7" id="KW-0472">Membrane</keyword>
<evidence type="ECO:0000256" key="1">
    <source>
        <dbReference type="ARBA" id="ARBA00004651"/>
    </source>
</evidence>
<feature type="transmembrane region" description="Helical" evidence="7">
    <location>
        <begin position="282"/>
        <end position="301"/>
    </location>
</feature>
<dbReference type="InterPro" id="IPR020846">
    <property type="entry name" value="MFS_dom"/>
</dbReference>
<evidence type="ECO:0000256" key="3">
    <source>
        <dbReference type="ARBA" id="ARBA00022475"/>
    </source>
</evidence>
<comment type="subcellular location">
    <subcellularLocation>
        <location evidence="1">Cell membrane</location>
        <topology evidence="1">Multi-pass membrane protein</topology>
    </subcellularLocation>
</comment>
<dbReference type="PANTHER" id="PTHR23513">
    <property type="entry name" value="INTEGRAL MEMBRANE EFFLUX PROTEIN-RELATED"/>
    <property type="match status" value="1"/>
</dbReference>
<evidence type="ECO:0000313" key="9">
    <source>
        <dbReference type="EMBL" id="GIE97531.1"/>
    </source>
</evidence>
<dbReference type="PROSITE" id="PS50850">
    <property type="entry name" value="MFS"/>
    <property type="match status" value="1"/>
</dbReference>
<feature type="domain" description="Major facilitator superfamily (MFS) profile" evidence="8">
    <location>
        <begin position="1"/>
        <end position="395"/>
    </location>
</feature>
<dbReference type="InterPro" id="IPR010290">
    <property type="entry name" value="TM_effector"/>
</dbReference>
<evidence type="ECO:0000259" key="8">
    <source>
        <dbReference type="PROSITE" id="PS50850"/>
    </source>
</evidence>
<dbReference type="Proteomes" id="UP000636960">
    <property type="component" value="Unassembled WGS sequence"/>
</dbReference>
<evidence type="ECO:0000256" key="5">
    <source>
        <dbReference type="ARBA" id="ARBA00022989"/>
    </source>
</evidence>
<feature type="transmembrane region" description="Helical" evidence="7">
    <location>
        <begin position="369"/>
        <end position="389"/>
    </location>
</feature>
<organism evidence="9 10">
    <name type="scientific">Paractinoplanes rishiriensis</name>
    <dbReference type="NCBI Taxonomy" id="1050105"/>
    <lineage>
        <taxon>Bacteria</taxon>
        <taxon>Bacillati</taxon>
        <taxon>Actinomycetota</taxon>
        <taxon>Actinomycetes</taxon>
        <taxon>Micromonosporales</taxon>
        <taxon>Micromonosporaceae</taxon>
        <taxon>Paractinoplanes</taxon>
    </lineage>
</organism>
<dbReference type="EMBL" id="BOMV01000057">
    <property type="protein sequence ID" value="GIE97531.1"/>
    <property type="molecule type" value="Genomic_DNA"/>
</dbReference>
<reference evidence="9" key="1">
    <citation type="submission" date="2021-01" db="EMBL/GenBank/DDBJ databases">
        <title>Whole genome shotgun sequence of Actinoplanes rishiriensis NBRC 108556.</title>
        <authorList>
            <person name="Komaki H."/>
            <person name="Tamura T."/>
        </authorList>
    </citation>
    <scope>NUCLEOTIDE SEQUENCE</scope>
    <source>
        <strain evidence="9">NBRC 108556</strain>
    </source>
</reference>
<dbReference type="PANTHER" id="PTHR23513:SF11">
    <property type="entry name" value="STAPHYLOFERRIN A TRANSPORTER"/>
    <property type="match status" value="1"/>
</dbReference>
<keyword evidence="2" id="KW-0813">Transport</keyword>
<feature type="transmembrane region" description="Helical" evidence="7">
    <location>
        <begin position="166"/>
        <end position="186"/>
    </location>
</feature>
<dbReference type="AlphaFoldDB" id="A0A919JYF3"/>
<keyword evidence="3" id="KW-1003">Cell membrane</keyword>
<dbReference type="SUPFAM" id="SSF103473">
    <property type="entry name" value="MFS general substrate transporter"/>
    <property type="match status" value="1"/>
</dbReference>
<evidence type="ECO:0000256" key="4">
    <source>
        <dbReference type="ARBA" id="ARBA00022692"/>
    </source>
</evidence>
<feature type="transmembrane region" description="Helical" evidence="7">
    <location>
        <begin position="307"/>
        <end position="328"/>
    </location>
</feature>
<proteinExistence type="predicted"/>
<keyword evidence="4 7" id="KW-0812">Transmembrane</keyword>
<evidence type="ECO:0000256" key="6">
    <source>
        <dbReference type="ARBA" id="ARBA00023136"/>
    </source>
</evidence>
<accession>A0A919JYF3</accession>
<dbReference type="Pfam" id="PF05977">
    <property type="entry name" value="MFS_3"/>
    <property type="match status" value="1"/>
</dbReference>
<feature type="transmembrane region" description="Helical" evidence="7">
    <location>
        <begin position="249"/>
        <end position="270"/>
    </location>
</feature>
<dbReference type="GO" id="GO:0005886">
    <property type="term" value="C:plasma membrane"/>
    <property type="evidence" value="ECO:0007669"/>
    <property type="project" value="UniProtKB-SubCell"/>
</dbReference>
<dbReference type="GO" id="GO:0022857">
    <property type="term" value="F:transmembrane transporter activity"/>
    <property type="evidence" value="ECO:0007669"/>
    <property type="project" value="InterPro"/>
</dbReference>
<feature type="transmembrane region" description="Helical" evidence="7">
    <location>
        <begin position="81"/>
        <end position="110"/>
    </location>
</feature>
<keyword evidence="10" id="KW-1185">Reference proteome</keyword>
<feature type="transmembrane region" description="Helical" evidence="7">
    <location>
        <begin position="340"/>
        <end position="363"/>
    </location>
</feature>
<dbReference type="CDD" id="cd06173">
    <property type="entry name" value="MFS_MefA_like"/>
    <property type="match status" value="1"/>
</dbReference>
<comment type="caution">
    <text evidence="9">The sequence shown here is derived from an EMBL/GenBank/DDBJ whole genome shotgun (WGS) entry which is preliminary data.</text>
</comment>